<comment type="subcellular location">
    <subcellularLocation>
        <location evidence="6">Cytoplasm</location>
    </subcellularLocation>
</comment>
<dbReference type="PANTHER" id="PTHR23419:SF8">
    <property type="entry name" value="FI09726P"/>
    <property type="match status" value="1"/>
</dbReference>
<dbReference type="InterPro" id="IPR011322">
    <property type="entry name" value="N-reg_PII-like_a/b"/>
</dbReference>
<dbReference type="InterPro" id="IPR023700">
    <property type="entry name" value="CutA_Enterobact"/>
</dbReference>
<evidence type="ECO:0000256" key="3">
    <source>
        <dbReference type="ARBA" id="ARBA00022723"/>
    </source>
</evidence>
<accession>A0A1S8YRR0</accession>
<dbReference type="InterPro" id="IPR015867">
    <property type="entry name" value="N-reg_PII/ATP_PRibTrfase_C"/>
</dbReference>
<evidence type="ECO:0000313" key="8">
    <source>
        <dbReference type="Proteomes" id="UP000190667"/>
    </source>
</evidence>
<evidence type="ECO:0000313" key="7">
    <source>
        <dbReference type="EMBL" id="OON41764.1"/>
    </source>
</evidence>
<dbReference type="RefSeq" id="WP_078000789.1">
    <property type="nucleotide sequence ID" value="NZ_MRUL01000001.1"/>
</dbReference>
<dbReference type="AlphaFoldDB" id="A0A1S8YRR0"/>
<gene>
    <name evidence="6" type="primary">cutA</name>
    <name evidence="7" type="ORF">BTJ39_00960</name>
</gene>
<dbReference type="HAMAP" id="MF_01160">
    <property type="entry name" value="CutA"/>
    <property type="match status" value="1"/>
</dbReference>
<organism evidence="7 8">
    <name type="scientific">Izhakiella australiensis</name>
    <dbReference type="NCBI Taxonomy" id="1926881"/>
    <lineage>
        <taxon>Bacteria</taxon>
        <taxon>Pseudomonadati</taxon>
        <taxon>Pseudomonadota</taxon>
        <taxon>Gammaproteobacteria</taxon>
        <taxon>Enterobacterales</taxon>
        <taxon>Erwiniaceae</taxon>
        <taxon>Izhakiella</taxon>
    </lineage>
</organism>
<keyword evidence="4" id="KW-0547">Nucleotide-binding</keyword>
<comment type="subunit">
    <text evidence="6">Homotrimer.</text>
</comment>
<dbReference type="SUPFAM" id="SSF54913">
    <property type="entry name" value="GlnB-like"/>
    <property type="match status" value="1"/>
</dbReference>
<dbReference type="GO" id="GO:0005737">
    <property type="term" value="C:cytoplasm"/>
    <property type="evidence" value="ECO:0007669"/>
    <property type="project" value="UniProtKB-SubCell"/>
</dbReference>
<keyword evidence="8" id="KW-1185">Reference proteome</keyword>
<proteinExistence type="inferred from homology"/>
<evidence type="ECO:0000256" key="4">
    <source>
        <dbReference type="ARBA" id="ARBA00022840"/>
    </source>
</evidence>
<dbReference type="GO" id="GO:0005524">
    <property type="term" value="F:ATP binding"/>
    <property type="evidence" value="ECO:0007669"/>
    <property type="project" value="UniProtKB-KW"/>
</dbReference>
<evidence type="ECO:0000256" key="1">
    <source>
        <dbReference type="ARBA" id="ARBA00010169"/>
    </source>
</evidence>
<name>A0A1S8YRR0_9GAMM</name>
<comment type="caution">
    <text evidence="6">Lacks conserved residue(s) required for the propagation of feature annotation.</text>
</comment>
<keyword evidence="4" id="KW-0067">ATP-binding</keyword>
<dbReference type="Proteomes" id="UP000190667">
    <property type="component" value="Unassembled WGS sequence"/>
</dbReference>
<evidence type="ECO:0000256" key="2">
    <source>
        <dbReference type="ARBA" id="ARBA00022490"/>
    </source>
</evidence>
<dbReference type="Pfam" id="PF03091">
    <property type="entry name" value="CutA1"/>
    <property type="match status" value="1"/>
</dbReference>
<keyword evidence="2 6" id="KW-0963">Cytoplasm</keyword>
<comment type="similarity">
    <text evidence="1 6">Belongs to the CutA family.</text>
</comment>
<comment type="function">
    <text evidence="6">Involved in resistance toward heavy metals.</text>
</comment>
<keyword evidence="3" id="KW-0479">Metal-binding</keyword>
<dbReference type="STRING" id="1926881.BTJ39_00960"/>
<dbReference type="EMBL" id="MRUL01000001">
    <property type="protein sequence ID" value="OON41764.1"/>
    <property type="molecule type" value="Genomic_DNA"/>
</dbReference>
<dbReference type="GO" id="GO:0005507">
    <property type="term" value="F:copper ion binding"/>
    <property type="evidence" value="ECO:0007669"/>
    <property type="project" value="InterPro"/>
</dbReference>
<sequence>MNSSQAVVVLCTAPDEASARALADDALSARLAACVTMLPGATSLYVWQGKLAETREVQLLLKSDLNHQQALLDLLKKQHPYDTPELLVIPVSHGESDYLSWLTASLR</sequence>
<keyword evidence="5" id="KW-0186">Copper</keyword>
<reference evidence="7 8" key="1">
    <citation type="submission" date="2016-12" db="EMBL/GenBank/DDBJ databases">
        <title>Izhakiella australiana sp. nov. of genus Izhakiella isolated from Australian desert.</title>
        <authorList>
            <person name="Ji M."/>
        </authorList>
    </citation>
    <scope>NUCLEOTIDE SEQUENCE [LARGE SCALE GENOMIC DNA]</scope>
    <source>
        <strain evidence="7 8">D4N98</strain>
    </source>
</reference>
<dbReference type="GO" id="GO:0010038">
    <property type="term" value="P:response to metal ion"/>
    <property type="evidence" value="ECO:0007669"/>
    <property type="project" value="InterPro"/>
</dbReference>
<dbReference type="NCBIfam" id="NF007930">
    <property type="entry name" value="PRK10645.1"/>
    <property type="match status" value="1"/>
</dbReference>
<dbReference type="InterPro" id="IPR004323">
    <property type="entry name" value="Ion_tolerance_CutA"/>
</dbReference>
<dbReference type="PANTHER" id="PTHR23419">
    <property type="entry name" value="DIVALENT CATION TOLERANCE CUTA-RELATED"/>
    <property type="match status" value="1"/>
</dbReference>
<dbReference type="Gene3D" id="3.30.70.120">
    <property type="match status" value="1"/>
</dbReference>
<dbReference type="OrthoDB" id="37622at2"/>
<evidence type="ECO:0000256" key="5">
    <source>
        <dbReference type="ARBA" id="ARBA00023008"/>
    </source>
</evidence>
<protein>
    <recommendedName>
        <fullName evidence="6">Divalent-cation tolerance protein CutA</fullName>
    </recommendedName>
</protein>
<comment type="caution">
    <text evidence="7">The sequence shown here is derived from an EMBL/GenBank/DDBJ whole genome shotgun (WGS) entry which is preliminary data.</text>
</comment>
<evidence type="ECO:0000256" key="6">
    <source>
        <dbReference type="HAMAP-Rule" id="MF_01160"/>
    </source>
</evidence>